<evidence type="ECO:0000313" key="6">
    <source>
        <dbReference type="Proteomes" id="UP000584642"/>
    </source>
</evidence>
<dbReference type="InterPro" id="IPR002347">
    <property type="entry name" value="SDR_fam"/>
</dbReference>
<accession>A0ABX2TBK8</accession>
<protein>
    <submittedName>
        <fullName evidence="5">SDR family oxidoreductase</fullName>
    </submittedName>
</protein>
<dbReference type="PANTHER" id="PTHR44196:SF1">
    <property type="entry name" value="DEHYDROGENASE_REDUCTASE SDR FAMILY MEMBER 7B"/>
    <property type="match status" value="1"/>
</dbReference>
<dbReference type="PANTHER" id="PTHR44196">
    <property type="entry name" value="DEHYDROGENASE/REDUCTASE SDR FAMILY MEMBER 7B"/>
    <property type="match status" value="1"/>
</dbReference>
<dbReference type="InterPro" id="IPR036291">
    <property type="entry name" value="NAD(P)-bd_dom_sf"/>
</dbReference>
<dbReference type="InterPro" id="IPR020904">
    <property type="entry name" value="Sc_DH/Rdtase_CS"/>
</dbReference>
<comment type="similarity">
    <text evidence="1 3">Belongs to the short-chain dehydrogenases/reductases (SDR) family.</text>
</comment>
<dbReference type="Proteomes" id="UP000584642">
    <property type="component" value="Unassembled WGS sequence"/>
</dbReference>
<dbReference type="PRINTS" id="PR00080">
    <property type="entry name" value="SDRFAMILY"/>
</dbReference>
<dbReference type="Gene3D" id="3.40.50.720">
    <property type="entry name" value="NAD(P)-binding Rossmann-like Domain"/>
    <property type="match status" value="1"/>
</dbReference>
<dbReference type="NCBIfam" id="NF005495">
    <property type="entry name" value="PRK07109.1"/>
    <property type="match status" value="1"/>
</dbReference>
<evidence type="ECO:0000256" key="2">
    <source>
        <dbReference type="ARBA" id="ARBA00023002"/>
    </source>
</evidence>
<name>A0ABX2TBK8_9PROT</name>
<organism evidence="5 6">
    <name type="scientific">Azospirillum oleiclasticum</name>
    <dbReference type="NCBI Taxonomy" id="2735135"/>
    <lineage>
        <taxon>Bacteria</taxon>
        <taxon>Pseudomonadati</taxon>
        <taxon>Pseudomonadota</taxon>
        <taxon>Alphaproteobacteria</taxon>
        <taxon>Rhodospirillales</taxon>
        <taxon>Azospirillaceae</taxon>
        <taxon>Azospirillum</taxon>
    </lineage>
</organism>
<evidence type="ECO:0000256" key="1">
    <source>
        <dbReference type="ARBA" id="ARBA00006484"/>
    </source>
</evidence>
<proteinExistence type="inferred from homology"/>
<comment type="caution">
    <text evidence="5">The sequence shown here is derived from an EMBL/GenBank/DDBJ whole genome shotgun (WGS) entry which is preliminary data.</text>
</comment>
<dbReference type="SUPFAM" id="SSF51735">
    <property type="entry name" value="NAD(P)-binding Rossmann-fold domains"/>
    <property type="match status" value="1"/>
</dbReference>
<dbReference type="EMBL" id="JABFDB010000012">
    <property type="protein sequence ID" value="NYZ21564.1"/>
    <property type="molecule type" value="Genomic_DNA"/>
</dbReference>
<evidence type="ECO:0000313" key="5">
    <source>
        <dbReference type="EMBL" id="NYZ21564.1"/>
    </source>
</evidence>
<dbReference type="PROSITE" id="PS00061">
    <property type="entry name" value="ADH_SHORT"/>
    <property type="match status" value="1"/>
</dbReference>
<dbReference type="Pfam" id="PF00106">
    <property type="entry name" value="adh_short"/>
    <property type="match status" value="1"/>
</dbReference>
<evidence type="ECO:0000256" key="3">
    <source>
        <dbReference type="RuleBase" id="RU000363"/>
    </source>
</evidence>
<dbReference type="CDD" id="cd05360">
    <property type="entry name" value="SDR_c3"/>
    <property type="match status" value="1"/>
</dbReference>
<gene>
    <name evidence="5" type="ORF">HND93_17770</name>
</gene>
<sequence>MSVSLKPVEDQVIVITGATSGIGLTTAHRAARRGAKLVLAARDREALERVALDIREQGGDAVHVVADVADGEAVEQIANAAIRSWGHLDSWVNNAGVSIYARLEDTPMEDHRRLFETNYWGVVNGSLVAAKHLRRHGGAIINIGSVLSDRAIPIQGAYSATKHAVKGFTNALRMELEMDDVPVSVTLIKPGSIDTMYEEHAKNLLPEGAATLPPPVYDPELVARAILHAAEHPVRDLIVGGGGKLISMSETWAPRLTDYMMERSMRRMQTDRRRRRSFDDSLHAPSHDGQESLGHHDYVRRTSLYTEAQLHPWTTTALLAGLGAAAWLAFGRSSGQDGGTRGSMQRPRRRYIEEYPDLEEGEIGHNAKPAGIAAREGHVVFPE</sequence>
<feature type="region of interest" description="Disordered" evidence="4">
    <location>
        <begin position="266"/>
        <end position="295"/>
    </location>
</feature>
<keyword evidence="6" id="KW-1185">Reference proteome</keyword>
<reference evidence="5 6" key="1">
    <citation type="submission" date="2020-05" db="EMBL/GenBank/DDBJ databases">
        <title>Azospirillum oleiclasticum sp. nov, a nitrogen-fixing and heavy crude oil-emulsifying bacterium isolated from the crude oil of Yumen Oilfield.</title>
        <authorList>
            <person name="Wu D."/>
            <person name="Cai M."/>
            <person name="Zhang X."/>
        </authorList>
    </citation>
    <scope>NUCLEOTIDE SEQUENCE [LARGE SCALE GENOMIC DNA]</scope>
    <source>
        <strain evidence="5 6">ROY-1-1-2</strain>
    </source>
</reference>
<keyword evidence="2" id="KW-0560">Oxidoreductase</keyword>
<dbReference type="RefSeq" id="WP_180283339.1">
    <property type="nucleotide sequence ID" value="NZ_JABFDB010000012.1"/>
</dbReference>
<evidence type="ECO:0000256" key="4">
    <source>
        <dbReference type="SAM" id="MobiDB-lite"/>
    </source>
</evidence>
<dbReference type="PRINTS" id="PR00081">
    <property type="entry name" value="GDHRDH"/>
</dbReference>